<dbReference type="AlphaFoldDB" id="A0A1M4Y7F6"/>
<dbReference type="Gene3D" id="3.40.50.720">
    <property type="entry name" value="NAD(P)-binding Rossmann-like Domain"/>
    <property type="match status" value="1"/>
</dbReference>
<evidence type="ECO:0000256" key="1">
    <source>
        <dbReference type="ARBA" id="ARBA00006484"/>
    </source>
</evidence>
<dbReference type="EMBL" id="FQVN01000002">
    <property type="protein sequence ID" value="SHF01648.1"/>
    <property type="molecule type" value="Genomic_DNA"/>
</dbReference>
<dbReference type="STRING" id="2017.SAMN05444320_102265"/>
<dbReference type="RefSeq" id="WP_073480547.1">
    <property type="nucleotide sequence ID" value="NZ_FQVN01000002.1"/>
</dbReference>
<reference evidence="4 5" key="1">
    <citation type="submission" date="2016-11" db="EMBL/GenBank/DDBJ databases">
        <authorList>
            <person name="Jaros S."/>
            <person name="Januszkiewicz K."/>
            <person name="Wedrychowicz H."/>
        </authorList>
    </citation>
    <scope>NUCLEOTIDE SEQUENCE [LARGE SCALE GENOMIC DNA]</scope>
    <source>
        <strain evidence="4 5">DSM 44523</strain>
    </source>
</reference>
<dbReference type="PANTHER" id="PTHR43639:SF1">
    <property type="entry name" value="SHORT-CHAIN DEHYDROGENASE_REDUCTASE FAMILY PROTEIN"/>
    <property type="match status" value="1"/>
</dbReference>
<dbReference type="PANTHER" id="PTHR43639">
    <property type="entry name" value="OXIDOREDUCTASE, SHORT-CHAIN DEHYDROGENASE/REDUCTASE FAMILY (AFU_ORTHOLOGUE AFUA_5G02870)"/>
    <property type="match status" value="1"/>
</dbReference>
<evidence type="ECO:0000259" key="3">
    <source>
        <dbReference type="SMART" id="SM00822"/>
    </source>
</evidence>
<dbReference type="SUPFAM" id="SSF51735">
    <property type="entry name" value="NAD(P)-binding Rossmann-fold domains"/>
    <property type="match status" value="1"/>
</dbReference>
<organism evidence="4 5">
    <name type="scientific">Streptoalloteichus hindustanus</name>
    <dbReference type="NCBI Taxonomy" id="2017"/>
    <lineage>
        <taxon>Bacteria</taxon>
        <taxon>Bacillati</taxon>
        <taxon>Actinomycetota</taxon>
        <taxon>Actinomycetes</taxon>
        <taxon>Pseudonocardiales</taxon>
        <taxon>Pseudonocardiaceae</taxon>
        <taxon>Streptoalloteichus</taxon>
    </lineage>
</organism>
<dbReference type="OrthoDB" id="9803333at2"/>
<protein>
    <submittedName>
        <fullName evidence="4">3-oxoacyl-[acyl-carrier protein] reductase</fullName>
    </submittedName>
</protein>
<name>A0A1M4Y7F6_STRHI</name>
<dbReference type="Pfam" id="PF13561">
    <property type="entry name" value="adh_short_C2"/>
    <property type="match status" value="1"/>
</dbReference>
<dbReference type="SMART" id="SM00822">
    <property type="entry name" value="PKS_KR"/>
    <property type="match status" value="1"/>
</dbReference>
<sequence length="246" mass="25680">MRVLDGKVAVVTGGSRGIGRAVVQRFARDGAAVVLSYLRNEDLARRAVADAGAAGGRVRAVRADLANPGDVARLFDTAEQAFGGVDVLVNNAGEVVAAPITETTEQIYDRLMAVNARGTFFAIQQAAQRLRDEGAIINISTANTVMPEPGVAVYAASKAAVEQFTRVAAWELAGRRITVNTVSPGATDTDLLRSGNPEEVLAAAVRMTPLARLGRPGDIADVVAFLAGPDARWMTGQNLRATGGLA</sequence>
<gene>
    <name evidence="4" type="ORF">SAMN05444320_102265</name>
</gene>
<dbReference type="Proteomes" id="UP000184501">
    <property type="component" value="Unassembled WGS sequence"/>
</dbReference>
<dbReference type="GO" id="GO:0016491">
    <property type="term" value="F:oxidoreductase activity"/>
    <property type="evidence" value="ECO:0007669"/>
    <property type="project" value="UniProtKB-KW"/>
</dbReference>
<evidence type="ECO:0000313" key="4">
    <source>
        <dbReference type="EMBL" id="SHF01648.1"/>
    </source>
</evidence>
<dbReference type="PRINTS" id="PR00080">
    <property type="entry name" value="SDRFAMILY"/>
</dbReference>
<dbReference type="InterPro" id="IPR057326">
    <property type="entry name" value="KR_dom"/>
</dbReference>
<dbReference type="SMR" id="A0A1M4Y7F6"/>
<keyword evidence="2" id="KW-0560">Oxidoreductase</keyword>
<proteinExistence type="inferred from homology"/>
<dbReference type="InterPro" id="IPR036291">
    <property type="entry name" value="NAD(P)-bd_dom_sf"/>
</dbReference>
<keyword evidence="5" id="KW-1185">Reference proteome</keyword>
<accession>A0A1M4Y7F6</accession>
<evidence type="ECO:0000256" key="2">
    <source>
        <dbReference type="ARBA" id="ARBA00023002"/>
    </source>
</evidence>
<dbReference type="PRINTS" id="PR00081">
    <property type="entry name" value="GDHRDH"/>
</dbReference>
<feature type="domain" description="Ketoreductase" evidence="3">
    <location>
        <begin position="7"/>
        <end position="200"/>
    </location>
</feature>
<dbReference type="InterPro" id="IPR002347">
    <property type="entry name" value="SDR_fam"/>
</dbReference>
<evidence type="ECO:0000313" key="5">
    <source>
        <dbReference type="Proteomes" id="UP000184501"/>
    </source>
</evidence>
<comment type="similarity">
    <text evidence="1">Belongs to the short-chain dehydrogenases/reductases (SDR) family.</text>
</comment>
<dbReference type="FunFam" id="3.40.50.720:FF:000084">
    <property type="entry name" value="Short-chain dehydrogenase reductase"/>
    <property type="match status" value="1"/>
</dbReference>